<reference evidence="6 7" key="1">
    <citation type="submission" date="2019-08" db="EMBL/GenBank/DDBJ databases">
        <title>In-depth cultivation of the pig gut microbiome towards novel bacterial diversity and tailored functional studies.</title>
        <authorList>
            <person name="Wylensek D."/>
            <person name="Hitch T.C.A."/>
            <person name="Clavel T."/>
        </authorList>
    </citation>
    <scope>NUCLEOTIDE SEQUENCE [LARGE SCALE GENOMIC DNA]</scope>
    <source>
        <strain evidence="6 7">WCA-SAB-591-4A-A</strain>
    </source>
</reference>
<dbReference type="SUPFAM" id="SSF89550">
    <property type="entry name" value="PHP domain-like"/>
    <property type="match status" value="1"/>
</dbReference>
<dbReference type="Pfam" id="PF19567">
    <property type="entry name" value="CpsB_CapC"/>
    <property type="match status" value="1"/>
</dbReference>
<dbReference type="EC" id="3.1.3.48" evidence="2"/>
<dbReference type="EMBL" id="VUNE01000004">
    <property type="protein sequence ID" value="MST62971.1"/>
    <property type="molecule type" value="Genomic_DNA"/>
</dbReference>
<comment type="catalytic activity">
    <reaction evidence="5">
        <text>O-phospho-L-tyrosyl-[protein] + H2O = L-tyrosyl-[protein] + phosphate</text>
        <dbReference type="Rhea" id="RHEA:10684"/>
        <dbReference type="Rhea" id="RHEA-COMP:10136"/>
        <dbReference type="Rhea" id="RHEA-COMP:20101"/>
        <dbReference type="ChEBI" id="CHEBI:15377"/>
        <dbReference type="ChEBI" id="CHEBI:43474"/>
        <dbReference type="ChEBI" id="CHEBI:46858"/>
        <dbReference type="ChEBI" id="CHEBI:61978"/>
        <dbReference type="EC" id="3.1.3.48"/>
    </reaction>
</comment>
<evidence type="ECO:0000256" key="4">
    <source>
        <dbReference type="ARBA" id="ARBA00022912"/>
    </source>
</evidence>
<keyword evidence="3" id="KW-0378">Hydrolase</keyword>
<dbReference type="InterPro" id="IPR016195">
    <property type="entry name" value="Pol/histidinol_Pase-like"/>
</dbReference>
<gene>
    <name evidence="6" type="ORF">FYJ71_08300</name>
</gene>
<protein>
    <recommendedName>
        <fullName evidence="2">protein-tyrosine-phosphatase</fullName>
        <ecNumber evidence="2">3.1.3.48</ecNumber>
    </recommendedName>
</protein>
<dbReference type="InterPro" id="IPR016667">
    <property type="entry name" value="Caps_polysacc_synth_CpsB/CapC"/>
</dbReference>
<accession>A0A6N7X4I4</accession>
<comment type="caution">
    <text evidence="6">The sequence shown here is derived from an EMBL/GenBank/DDBJ whole genome shotgun (WGS) entry which is preliminary data.</text>
</comment>
<dbReference type="PIRSF" id="PIRSF016557">
    <property type="entry name" value="Caps_synth_CpsB"/>
    <property type="match status" value="1"/>
</dbReference>
<evidence type="ECO:0000256" key="3">
    <source>
        <dbReference type="ARBA" id="ARBA00022801"/>
    </source>
</evidence>
<keyword evidence="4" id="KW-0904">Protein phosphatase</keyword>
<organism evidence="6 7">
    <name type="scientific">Peptostreptococcus porci</name>
    <dbReference type="NCBI Taxonomy" id="2652282"/>
    <lineage>
        <taxon>Bacteria</taxon>
        <taxon>Bacillati</taxon>
        <taxon>Bacillota</taxon>
        <taxon>Clostridia</taxon>
        <taxon>Peptostreptococcales</taxon>
        <taxon>Peptostreptococcaceae</taxon>
        <taxon>Peptostreptococcus</taxon>
    </lineage>
</organism>
<evidence type="ECO:0000256" key="5">
    <source>
        <dbReference type="ARBA" id="ARBA00051722"/>
    </source>
</evidence>
<dbReference type="PANTHER" id="PTHR39181">
    <property type="entry name" value="TYROSINE-PROTEIN PHOSPHATASE YWQE"/>
    <property type="match status" value="1"/>
</dbReference>
<keyword evidence="7" id="KW-1185">Reference proteome</keyword>
<comment type="similarity">
    <text evidence="1">Belongs to the metallo-dependent hydrolases superfamily. CpsB/CapC family.</text>
</comment>
<dbReference type="Gene3D" id="3.20.20.140">
    <property type="entry name" value="Metal-dependent hydrolases"/>
    <property type="match status" value="1"/>
</dbReference>
<dbReference type="PANTHER" id="PTHR39181:SF1">
    <property type="entry name" value="TYROSINE-PROTEIN PHOSPHATASE YWQE"/>
    <property type="match status" value="1"/>
</dbReference>
<evidence type="ECO:0000313" key="6">
    <source>
        <dbReference type="EMBL" id="MST62971.1"/>
    </source>
</evidence>
<dbReference type="Proteomes" id="UP000440713">
    <property type="component" value="Unassembled WGS sequence"/>
</dbReference>
<dbReference type="GO" id="GO:0030145">
    <property type="term" value="F:manganese ion binding"/>
    <property type="evidence" value="ECO:0007669"/>
    <property type="project" value="InterPro"/>
</dbReference>
<name>A0A6N7X4I4_9FIRM</name>
<dbReference type="RefSeq" id="WP_154538443.1">
    <property type="nucleotide sequence ID" value="NZ_VUNE01000004.1"/>
</dbReference>
<dbReference type="GO" id="GO:0004725">
    <property type="term" value="F:protein tyrosine phosphatase activity"/>
    <property type="evidence" value="ECO:0007669"/>
    <property type="project" value="UniProtKB-EC"/>
</dbReference>
<proteinExistence type="inferred from homology"/>
<evidence type="ECO:0000256" key="2">
    <source>
        <dbReference type="ARBA" id="ARBA00013064"/>
    </source>
</evidence>
<evidence type="ECO:0000313" key="7">
    <source>
        <dbReference type="Proteomes" id="UP000440713"/>
    </source>
</evidence>
<dbReference type="AlphaFoldDB" id="A0A6N7X4I4"/>
<sequence length="274" mass="31875">MEIEKNNKIIDIHSHLLPGVDDGASSTDESVKMIEMYIENGYEGAILTPHFRDKYRKSKSELELAFNELKNEIKHRDIEFELYLGNEIYADECTVKNVNSGNICTMANSRYVLLEFPFHSEPAYANELIFELRASGYIPIIAHVERYSYIHRNVKIPYGWIENGALIQVNIDSFCRSKNEQIYKTAVHLLKNDIIDFIATDSHSSTWRSPNVKNTLEMLLKIKGEMWFEEVIVNNPQKILRDEVITRDLFEMSLYDNGLNGRSLLKRILRKFGF</sequence>
<evidence type="ECO:0000256" key="1">
    <source>
        <dbReference type="ARBA" id="ARBA00005750"/>
    </source>
</evidence>